<sequence>GFSDMQTVFSELKQIRRLTIEGYSFAYKNTIYNDWIKEYIRKRIRG</sequence>
<proteinExistence type="predicted"/>
<dbReference type="EMBL" id="BARW01012459">
    <property type="protein sequence ID" value="GAI84333.1"/>
    <property type="molecule type" value="Genomic_DNA"/>
</dbReference>
<protein>
    <submittedName>
        <fullName evidence="1">Uncharacterized protein</fullName>
    </submittedName>
</protein>
<gene>
    <name evidence="1" type="ORF">S12H4_23450</name>
</gene>
<organism evidence="1">
    <name type="scientific">marine sediment metagenome</name>
    <dbReference type="NCBI Taxonomy" id="412755"/>
    <lineage>
        <taxon>unclassified sequences</taxon>
        <taxon>metagenomes</taxon>
        <taxon>ecological metagenomes</taxon>
    </lineage>
</organism>
<name>X1RUI4_9ZZZZ</name>
<dbReference type="AlphaFoldDB" id="X1RUI4"/>
<accession>X1RUI4</accession>
<comment type="caution">
    <text evidence="1">The sequence shown here is derived from an EMBL/GenBank/DDBJ whole genome shotgun (WGS) entry which is preliminary data.</text>
</comment>
<evidence type="ECO:0000313" key="1">
    <source>
        <dbReference type="EMBL" id="GAI84333.1"/>
    </source>
</evidence>
<reference evidence="1" key="1">
    <citation type="journal article" date="2014" name="Front. Microbiol.">
        <title>High frequency of phylogenetically diverse reductive dehalogenase-homologous genes in deep subseafloor sedimentary metagenomes.</title>
        <authorList>
            <person name="Kawai M."/>
            <person name="Futagami T."/>
            <person name="Toyoda A."/>
            <person name="Takaki Y."/>
            <person name="Nishi S."/>
            <person name="Hori S."/>
            <person name="Arai W."/>
            <person name="Tsubouchi T."/>
            <person name="Morono Y."/>
            <person name="Uchiyama I."/>
            <person name="Ito T."/>
            <person name="Fujiyama A."/>
            <person name="Inagaki F."/>
            <person name="Takami H."/>
        </authorList>
    </citation>
    <scope>NUCLEOTIDE SEQUENCE</scope>
    <source>
        <strain evidence="1">Expedition CK06-06</strain>
    </source>
</reference>
<feature type="non-terminal residue" evidence="1">
    <location>
        <position position="1"/>
    </location>
</feature>